<dbReference type="Proteomes" id="UP001432322">
    <property type="component" value="Unassembled WGS sequence"/>
</dbReference>
<name>A0AAV5W173_9BILA</name>
<feature type="non-terminal residue" evidence="2">
    <location>
        <position position="132"/>
    </location>
</feature>
<sequence length="132" mass="14972">MFILFILLPVLLKGVDTSDTTFGTSVFIFEDQGAQSIIHLQRMRKGNNGEKYLNISLEANIDPLPYQLIISDLVLNPDTVIEKPVHQHIKDPIKLIVNYVDPCCGDNLIAIIEYYGEDDSLRISYENCDQTE</sequence>
<gene>
    <name evidence="2" type="ORF">PFISCL1PPCAC_15740</name>
</gene>
<feature type="chain" id="PRO_5043507004" evidence="1">
    <location>
        <begin position="18"/>
        <end position="132"/>
    </location>
</feature>
<protein>
    <submittedName>
        <fullName evidence="2">Uncharacterized protein</fullName>
    </submittedName>
</protein>
<feature type="signal peptide" evidence="1">
    <location>
        <begin position="1"/>
        <end position="17"/>
    </location>
</feature>
<dbReference type="AlphaFoldDB" id="A0AAV5W173"/>
<comment type="caution">
    <text evidence="2">The sequence shown here is derived from an EMBL/GenBank/DDBJ whole genome shotgun (WGS) entry which is preliminary data.</text>
</comment>
<keyword evidence="3" id="KW-1185">Reference proteome</keyword>
<evidence type="ECO:0000313" key="2">
    <source>
        <dbReference type="EMBL" id="GMT24443.1"/>
    </source>
</evidence>
<keyword evidence="1" id="KW-0732">Signal</keyword>
<proteinExistence type="predicted"/>
<evidence type="ECO:0000256" key="1">
    <source>
        <dbReference type="SAM" id="SignalP"/>
    </source>
</evidence>
<reference evidence="2" key="1">
    <citation type="submission" date="2023-10" db="EMBL/GenBank/DDBJ databases">
        <title>Genome assembly of Pristionchus species.</title>
        <authorList>
            <person name="Yoshida K."/>
            <person name="Sommer R.J."/>
        </authorList>
    </citation>
    <scope>NUCLEOTIDE SEQUENCE</scope>
    <source>
        <strain evidence="2">RS5133</strain>
    </source>
</reference>
<evidence type="ECO:0000313" key="3">
    <source>
        <dbReference type="Proteomes" id="UP001432322"/>
    </source>
</evidence>
<accession>A0AAV5W173</accession>
<dbReference type="EMBL" id="BTSY01000004">
    <property type="protein sequence ID" value="GMT24443.1"/>
    <property type="molecule type" value="Genomic_DNA"/>
</dbReference>
<organism evidence="2 3">
    <name type="scientific">Pristionchus fissidentatus</name>
    <dbReference type="NCBI Taxonomy" id="1538716"/>
    <lineage>
        <taxon>Eukaryota</taxon>
        <taxon>Metazoa</taxon>
        <taxon>Ecdysozoa</taxon>
        <taxon>Nematoda</taxon>
        <taxon>Chromadorea</taxon>
        <taxon>Rhabditida</taxon>
        <taxon>Rhabditina</taxon>
        <taxon>Diplogasteromorpha</taxon>
        <taxon>Diplogasteroidea</taxon>
        <taxon>Neodiplogasteridae</taxon>
        <taxon>Pristionchus</taxon>
    </lineage>
</organism>